<keyword evidence="8" id="KW-1185">Reference proteome</keyword>
<dbReference type="Proteomes" id="UP000252884">
    <property type="component" value="Unassembled WGS sequence"/>
</dbReference>
<feature type="DNA-binding region" description="H-T-H motif" evidence="4">
    <location>
        <begin position="47"/>
        <end position="66"/>
    </location>
</feature>
<feature type="compositionally biased region" description="Polar residues" evidence="5">
    <location>
        <begin position="1"/>
        <end position="10"/>
    </location>
</feature>
<keyword evidence="2 4" id="KW-0238">DNA-binding</keyword>
<dbReference type="PANTHER" id="PTHR30055">
    <property type="entry name" value="HTH-TYPE TRANSCRIPTIONAL REGULATOR RUTR"/>
    <property type="match status" value="1"/>
</dbReference>
<feature type="region of interest" description="Disordered" evidence="5">
    <location>
        <begin position="1"/>
        <end position="22"/>
    </location>
</feature>
<dbReference type="InterPro" id="IPR050109">
    <property type="entry name" value="HTH-type_TetR-like_transc_reg"/>
</dbReference>
<dbReference type="RefSeq" id="WP_114466198.1">
    <property type="nucleotide sequence ID" value="NZ_QPJK01000001.1"/>
</dbReference>
<dbReference type="SUPFAM" id="SSF46689">
    <property type="entry name" value="Homeodomain-like"/>
    <property type="match status" value="1"/>
</dbReference>
<feature type="compositionally biased region" description="Basic and acidic residues" evidence="5">
    <location>
        <begin position="11"/>
        <end position="22"/>
    </location>
</feature>
<name>A0A368Y7M4_9BURK</name>
<gene>
    <name evidence="7" type="ORF">DES41_101869</name>
</gene>
<proteinExistence type="predicted"/>
<evidence type="ECO:0000259" key="6">
    <source>
        <dbReference type="PROSITE" id="PS50977"/>
    </source>
</evidence>
<keyword evidence="1" id="KW-0805">Transcription regulation</keyword>
<evidence type="ECO:0000256" key="5">
    <source>
        <dbReference type="SAM" id="MobiDB-lite"/>
    </source>
</evidence>
<dbReference type="Pfam" id="PF00440">
    <property type="entry name" value="TetR_N"/>
    <property type="match status" value="1"/>
</dbReference>
<dbReference type="PROSITE" id="PS50977">
    <property type="entry name" value="HTH_TETR_2"/>
    <property type="match status" value="1"/>
</dbReference>
<dbReference type="PRINTS" id="PR00455">
    <property type="entry name" value="HTHTETR"/>
</dbReference>
<dbReference type="GO" id="GO:0000976">
    <property type="term" value="F:transcription cis-regulatory region binding"/>
    <property type="evidence" value="ECO:0007669"/>
    <property type="project" value="TreeGrafter"/>
</dbReference>
<evidence type="ECO:0000313" key="8">
    <source>
        <dbReference type="Proteomes" id="UP000252884"/>
    </source>
</evidence>
<evidence type="ECO:0000256" key="4">
    <source>
        <dbReference type="PROSITE-ProRule" id="PRU00335"/>
    </source>
</evidence>
<sequence length="214" mass="23902">MISRRSTTPQDEARVRTPQSERVEATRRKIIEAALTLLREEGFKSATLQAIARRAEVSMGALQHHFESRDVLMERLVAEVMAPLGDQGGVWPDPELPLDQRAPQFVQRAWQHIFGAPNYQTAWSLFFGCKAIPSLFARIESYREEVDRGFYTQFFATFPELKAHPHPQGVASVVFSSLRGAAVQELFTVDAAEKAGSLEVLAELIAGACTHRAH</sequence>
<dbReference type="OrthoDB" id="5816932at2"/>
<dbReference type="InterPro" id="IPR001647">
    <property type="entry name" value="HTH_TetR"/>
</dbReference>
<evidence type="ECO:0000256" key="1">
    <source>
        <dbReference type="ARBA" id="ARBA00023015"/>
    </source>
</evidence>
<evidence type="ECO:0000256" key="3">
    <source>
        <dbReference type="ARBA" id="ARBA00023163"/>
    </source>
</evidence>
<evidence type="ECO:0000313" key="7">
    <source>
        <dbReference type="EMBL" id="RCW76263.1"/>
    </source>
</evidence>
<reference evidence="7 8" key="1">
    <citation type="submission" date="2018-07" db="EMBL/GenBank/DDBJ databases">
        <title>Genomic Encyclopedia of Type Strains, Phase IV (KMG-IV): sequencing the most valuable type-strain genomes for metagenomic binning, comparative biology and taxonomic classification.</title>
        <authorList>
            <person name="Goeker M."/>
        </authorList>
    </citation>
    <scope>NUCLEOTIDE SEQUENCE [LARGE SCALE GENOMIC DNA]</scope>
    <source>
        <strain evidence="7 8">DSM 21634</strain>
    </source>
</reference>
<evidence type="ECO:0000256" key="2">
    <source>
        <dbReference type="ARBA" id="ARBA00023125"/>
    </source>
</evidence>
<dbReference type="InterPro" id="IPR009057">
    <property type="entry name" value="Homeodomain-like_sf"/>
</dbReference>
<feature type="domain" description="HTH tetR-type" evidence="6">
    <location>
        <begin position="24"/>
        <end position="84"/>
    </location>
</feature>
<dbReference type="EMBL" id="QPJK01000001">
    <property type="protein sequence ID" value="RCW76263.1"/>
    <property type="molecule type" value="Genomic_DNA"/>
</dbReference>
<keyword evidence="3" id="KW-0804">Transcription</keyword>
<dbReference type="PANTHER" id="PTHR30055:SF234">
    <property type="entry name" value="HTH-TYPE TRANSCRIPTIONAL REGULATOR BETI"/>
    <property type="match status" value="1"/>
</dbReference>
<dbReference type="Gene3D" id="1.10.357.10">
    <property type="entry name" value="Tetracycline Repressor, domain 2"/>
    <property type="match status" value="1"/>
</dbReference>
<accession>A0A368Y7M4</accession>
<dbReference type="AlphaFoldDB" id="A0A368Y7M4"/>
<organism evidence="7 8">
    <name type="scientific">Pseudorhodoferax soli</name>
    <dbReference type="NCBI Taxonomy" id="545864"/>
    <lineage>
        <taxon>Bacteria</taxon>
        <taxon>Pseudomonadati</taxon>
        <taxon>Pseudomonadota</taxon>
        <taxon>Betaproteobacteria</taxon>
        <taxon>Burkholderiales</taxon>
        <taxon>Comamonadaceae</taxon>
    </lineage>
</organism>
<protein>
    <submittedName>
        <fullName evidence="7">TetR family transcriptional regulator</fullName>
    </submittedName>
</protein>
<dbReference type="GO" id="GO:0003700">
    <property type="term" value="F:DNA-binding transcription factor activity"/>
    <property type="evidence" value="ECO:0007669"/>
    <property type="project" value="TreeGrafter"/>
</dbReference>
<comment type="caution">
    <text evidence="7">The sequence shown here is derived from an EMBL/GenBank/DDBJ whole genome shotgun (WGS) entry which is preliminary data.</text>
</comment>